<dbReference type="RefSeq" id="WP_188775405.1">
    <property type="nucleotide sequence ID" value="NZ_BMMB01000004.1"/>
</dbReference>
<comment type="caution">
    <text evidence="2">The sequence shown here is derived from an EMBL/GenBank/DDBJ whole genome shotgun (WGS) entry which is preliminary data.</text>
</comment>
<keyword evidence="3" id="KW-1185">Reference proteome</keyword>
<evidence type="ECO:0000313" key="3">
    <source>
        <dbReference type="Proteomes" id="UP001185028"/>
    </source>
</evidence>
<reference evidence="2 3" key="1">
    <citation type="submission" date="2023-07" db="EMBL/GenBank/DDBJ databases">
        <title>Genomic Encyclopedia of Type Strains, Phase IV (KMG-IV): sequencing the most valuable type-strain genomes for metagenomic binning, comparative biology and taxonomic classification.</title>
        <authorList>
            <person name="Goeker M."/>
        </authorList>
    </citation>
    <scope>NUCLEOTIDE SEQUENCE [LARGE SCALE GENOMIC DNA]</scope>
    <source>
        <strain evidence="2 3">DSM 22170</strain>
    </source>
</reference>
<sequence length="50" mass="4899">MNHGEGGNPVRAGFGVGTSPAMSMHGEGGSPSRAGYGEGSAPAYNFGWGS</sequence>
<evidence type="ECO:0000313" key="2">
    <source>
        <dbReference type="EMBL" id="MDR6243120.1"/>
    </source>
</evidence>
<name>A0ABU1IV43_9BACL</name>
<accession>A0ABU1IV43</accession>
<dbReference type="EMBL" id="JAVDQH010000003">
    <property type="protein sequence ID" value="MDR6243120.1"/>
    <property type="molecule type" value="Genomic_DNA"/>
</dbReference>
<feature type="region of interest" description="Disordered" evidence="1">
    <location>
        <begin position="1"/>
        <end position="50"/>
    </location>
</feature>
<proteinExistence type="predicted"/>
<protein>
    <submittedName>
        <fullName evidence="2">Uncharacterized protein</fullName>
    </submittedName>
</protein>
<dbReference type="Proteomes" id="UP001185028">
    <property type="component" value="Unassembled WGS sequence"/>
</dbReference>
<evidence type="ECO:0000256" key="1">
    <source>
        <dbReference type="SAM" id="MobiDB-lite"/>
    </source>
</evidence>
<gene>
    <name evidence="2" type="ORF">JOC58_001005</name>
</gene>
<organism evidence="2 3">
    <name type="scientific">Paenibacillus hunanensis</name>
    <dbReference type="NCBI Taxonomy" id="539262"/>
    <lineage>
        <taxon>Bacteria</taxon>
        <taxon>Bacillati</taxon>
        <taxon>Bacillota</taxon>
        <taxon>Bacilli</taxon>
        <taxon>Bacillales</taxon>
        <taxon>Paenibacillaceae</taxon>
        <taxon>Paenibacillus</taxon>
    </lineage>
</organism>